<dbReference type="HOGENOM" id="CLU_186696_0_0_9"/>
<proteinExistence type="predicted"/>
<protein>
    <submittedName>
        <fullName evidence="1">Uncharacterized protein</fullName>
    </submittedName>
</protein>
<dbReference type="AlphaFoldDB" id="E7FRS3"/>
<evidence type="ECO:0000313" key="2">
    <source>
        <dbReference type="Proteomes" id="UP000004099"/>
    </source>
</evidence>
<gene>
    <name evidence="1" type="ORF">HMPREF0542_11600</name>
</gene>
<accession>E7FRS3</accession>
<dbReference type="Proteomes" id="UP000004099">
    <property type="component" value="Unassembled WGS sequence"/>
</dbReference>
<name>E7FRS3_9LACO</name>
<comment type="caution">
    <text evidence="1">The sequence shown here is derived from an EMBL/GenBank/DDBJ whole genome shotgun (WGS) entry which is preliminary data.</text>
</comment>
<reference evidence="1 2" key="1">
    <citation type="submission" date="2011-01" db="EMBL/GenBank/DDBJ databases">
        <authorList>
            <person name="Muzny D."/>
            <person name="Qin X."/>
            <person name="Buhay C."/>
            <person name="Dugan-Rocha S."/>
            <person name="Ding Y."/>
            <person name="Chen G."/>
            <person name="Hawes A."/>
            <person name="Holder M."/>
            <person name="Jhangiani S."/>
            <person name="Johnson A."/>
            <person name="Khan Z."/>
            <person name="Li Z."/>
            <person name="Liu W."/>
            <person name="Liu X."/>
            <person name="Perez L."/>
            <person name="Shen H."/>
            <person name="Wang Q."/>
            <person name="Watt J."/>
            <person name="Xi L."/>
            <person name="Xin Y."/>
            <person name="Zhou J."/>
            <person name="Deng J."/>
            <person name="Jiang H."/>
            <person name="Liu Y."/>
            <person name="Qu J."/>
            <person name="Song X.-Z."/>
            <person name="Zhang L."/>
            <person name="Villasana D."/>
            <person name="Johnson A."/>
            <person name="Liu J."/>
            <person name="Liyanage D."/>
            <person name="Lorensuhewa L."/>
            <person name="Robinson T."/>
            <person name="Song A."/>
            <person name="Song B.-B."/>
            <person name="Dinh H."/>
            <person name="Thornton R."/>
            <person name="Coyle M."/>
            <person name="Francisco L."/>
            <person name="Jackson L."/>
            <person name="Javaid M."/>
            <person name="Korchina V."/>
            <person name="Kovar C."/>
            <person name="Mata R."/>
            <person name="Mathew T."/>
            <person name="Ngo R."/>
            <person name="Nguyen L."/>
            <person name="Nguyen N."/>
            <person name="Okwuonu G."/>
            <person name="Ongeri F."/>
            <person name="Pham C."/>
            <person name="Simmons D."/>
            <person name="Wilczek-Boney K."/>
            <person name="Hale W."/>
            <person name="Jakkamsetti A."/>
            <person name="Pham P."/>
            <person name="Ruth R."/>
            <person name="San Lucas F."/>
            <person name="Warren J."/>
            <person name="Zhang J."/>
            <person name="Zhao Z."/>
            <person name="Zhou C."/>
            <person name="Zhu D."/>
            <person name="Lee S."/>
            <person name="Bess C."/>
            <person name="Blankenburg K."/>
            <person name="Forbes L."/>
            <person name="Fu Q."/>
            <person name="Gubbala S."/>
            <person name="Hirani K."/>
            <person name="Jayaseelan J.C."/>
            <person name="Lara F."/>
            <person name="Munidasa M."/>
            <person name="Palculict T."/>
            <person name="Patil S."/>
            <person name="Pu L.-L."/>
            <person name="Saada N."/>
            <person name="Tang L."/>
            <person name="Weissenberger G."/>
            <person name="Zhu Y."/>
            <person name="Hemphill L."/>
            <person name="Shang Y."/>
            <person name="Youmans B."/>
            <person name="Ayvaz T."/>
            <person name="Ross M."/>
            <person name="Santibanez J."/>
            <person name="Aqrawi P."/>
            <person name="Gross S."/>
            <person name="Joshi V."/>
            <person name="Fowler G."/>
            <person name="Nazareth L."/>
            <person name="Reid J."/>
            <person name="Worley K."/>
            <person name="Petrosino J."/>
            <person name="Highlander S."/>
            <person name="Gibbs R."/>
        </authorList>
    </citation>
    <scope>NUCLEOTIDE SEQUENCE [LARGE SCALE GENOMIC DNA]</scope>
    <source>
        <strain evidence="1 2">ATCC 25644</strain>
    </source>
</reference>
<organism evidence="1 2">
    <name type="scientific">Ligilactobacillus ruminis ATCC 25644</name>
    <dbReference type="NCBI Taxonomy" id="525362"/>
    <lineage>
        <taxon>Bacteria</taxon>
        <taxon>Bacillati</taxon>
        <taxon>Bacillota</taxon>
        <taxon>Bacilli</taxon>
        <taxon>Lactobacillales</taxon>
        <taxon>Lactobacillaceae</taxon>
        <taxon>Ligilactobacillus</taxon>
    </lineage>
</organism>
<sequence>MWRRIIMNTVRMILCGNVEDSRMNPSEKVGVVSVVFVSTEEEKIKNKLKKLQDKNPEKFYMEYVTPLDVDLTSLEHYPSIEISKNDLQ</sequence>
<dbReference type="EMBL" id="ACGS02000044">
    <property type="protein sequence ID" value="EFZ34205.1"/>
    <property type="molecule type" value="Genomic_DNA"/>
</dbReference>
<evidence type="ECO:0000313" key="1">
    <source>
        <dbReference type="EMBL" id="EFZ34205.1"/>
    </source>
</evidence>